<dbReference type="GO" id="GO:0005737">
    <property type="term" value="C:cytoplasm"/>
    <property type="evidence" value="ECO:0007669"/>
    <property type="project" value="TreeGrafter"/>
</dbReference>
<dbReference type="GO" id="GO:0005506">
    <property type="term" value="F:iron ion binding"/>
    <property type="evidence" value="ECO:0007669"/>
    <property type="project" value="InterPro"/>
</dbReference>
<dbReference type="Proteomes" id="UP000887578">
    <property type="component" value="Unplaced"/>
</dbReference>
<keyword evidence="4 6" id="KW-0503">Monooxygenase</keyword>
<evidence type="ECO:0000256" key="5">
    <source>
        <dbReference type="PIRSR" id="PIRSR602401-1"/>
    </source>
</evidence>
<evidence type="ECO:0000256" key="3">
    <source>
        <dbReference type="ARBA" id="ARBA00023004"/>
    </source>
</evidence>
<keyword evidence="7" id="KW-1185">Reference proteome</keyword>
<comment type="cofactor">
    <cofactor evidence="5">
        <name>heme</name>
        <dbReference type="ChEBI" id="CHEBI:30413"/>
    </cofactor>
</comment>
<evidence type="ECO:0000313" key="8">
    <source>
        <dbReference type="WBParaSite" id="PDA_v2.g17673.t1"/>
    </source>
</evidence>
<reference evidence="8" key="1">
    <citation type="submission" date="2022-11" db="UniProtKB">
        <authorList>
            <consortium name="WormBaseParasite"/>
        </authorList>
    </citation>
    <scope>IDENTIFICATION</scope>
</reference>
<comment type="similarity">
    <text evidence="1 6">Belongs to the cytochrome P450 family.</text>
</comment>
<dbReference type="PANTHER" id="PTHR24300">
    <property type="entry name" value="CYTOCHROME P450 508A4-RELATED"/>
    <property type="match status" value="1"/>
</dbReference>
<dbReference type="InterPro" id="IPR017972">
    <property type="entry name" value="Cyt_P450_CS"/>
</dbReference>
<accession>A0A914PH86</accession>
<dbReference type="AlphaFoldDB" id="A0A914PH86"/>
<dbReference type="Pfam" id="PF00067">
    <property type="entry name" value="p450"/>
    <property type="match status" value="1"/>
</dbReference>
<dbReference type="PANTHER" id="PTHR24300:SF338">
    <property type="entry name" value="CYTOCHROME P450 CYP36A1-RELATED"/>
    <property type="match status" value="1"/>
</dbReference>
<dbReference type="PRINTS" id="PR00463">
    <property type="entry name" value="EP450I"/>
</dbReference>
<dbReference type="Gene3D" id="1.10.630.10">
    <property type="entry name" value="Cytochrome P450"/>
    <property type="match status" value="1"/>
</dbReference>
<evidence type="ECO:0000256" key="6">
    <source>
        <dbReference type="RuleBase" id="RU000461"/>
    </source>
</evidence>
<dbReference type="GO" id="GO:0006805">
    <property type="term" value="P:xenobiotic metabolic process"/>
    <property type="evidence" value="ECO:0007669"/>
    <property type="project" value="TreeGrafter"/>
</dbReference>
<dbReference type="InterPro" id="IPR036396">
    <property type="entry name" value="Cyt_P450_sf"/>
</dbReference>
<dbReference type="GO" id="GO:0016712">
    <property type="term" value="F:oxidoreductase activity, acting on paired donors, with incorporation or reduction of molecular oxygen, reduced flavin or flavoprotein as one donor, and incorporation of one atom of oxygen"/>
    <property type="evidence" value="ECO:0007669"/>
    <property type="project" value="TreeGrafter"/>
</dbReference>
<dbReference type="PROSITE" id="PS00086">
    <property type="entry name" value="CYTOCHROME_P450"/>
    <property type="match status" value="1"/>
</dbReference>
<dbReference type="InterPro" id="IPR002401">
    <property type="entry name" value="Cyt_P450_E_grp-I"/>
</dbReference>
<keyword evidence="3 5" id="KW-0408">Iron</keyword>
<dbReference type="GO" id="GO:0020037">
    <property type="term" value="F:heme binding"/>
    <property type="evidence" value="ECO:0007669"/>
    <property type="project" value="InterPro"/>
</dbReference>
<dbReference type="GO" id="GO:0006082">
    <property type="term" value="P:organic acid metabolic process"/>
    <property type="evidence" value="ECO:0007669"/>
    <property type="project" value="TreeGrafter"/>
</dbReference>
<proteinExistence type="inferred from homology"/>
<organism evidence="7 8">
    <name type="scientific">Panagrolaimus davidi</name>
    <dbReference type="NCBI Taxonomy" id="227884"/>
    <lineage>
        <taxon>Eukaryota</taxon>
        <taxon>Metazoa</taxon>
        <taxon>Ecdysozoa</taxon>
        <taxon>Nematoda</taxon>
        <taxon>Chromadorea</taxon>
        <taxon>Rhabditida</taxon>
        <taxon>Tylenchina</taxon>
        <taxon>Panagrolaimomorpha</taxon>
        <taxon>Panagrolaimoidea</taxon>
        <taxon>Panagrolaimidae</taxon>
        <taxon>Panagrolaimus</taxon>
    </lineage>
</organism>
<evidence type="ECO:0000256" key="4">
    <source>
        <dbReference type="ARBA" id="ARBA00023033"/>
    </source>
</evidence>
<feature type="binding site" description="axial binding residue" evidence="5">
    <location>
        <position position="39"/>
    </location>
    <ligand>
        <name>heme</name>
        <dbReference type="ChEBI" id="CHEBI:30413"/>
    </ligand>
    <ligandPart>
        <name>Fe</name>
        <dbReference type="ChEBI" id="CHEBI:18248"/>
    </ligandPart>
</feature>
<evidence type="ECO:0000256" key="2">
    <source>
        <dbReference type="ARBA" id="ARBA00022723"/>
    </source>
</evidence>
<name>A0A914PH86_9BILA</name>
<dbReference type="SUPFAM" id="SSF48264">
    <property type="entry name" value="Cytochrome P450"/>
    <property type="match status" value="1"/>
</dbReference>
<keyword evidence="6" id="KW-0560">Oxidoreductase</keyword>
<protein>
    <submittedName>
        <fullName evidence="8">Cytochrome P450</fullName>
    </submittedName>
</protein>
<sequence>MALAPSDPLKFDPSRFLDSENNYKKDDRITPFSLGKRACLGESLARMELFLFAATFFQHFEFYPENPDNLPLFEYDYSIVKSIKPFKVRIFERK</sequence>
<keyword evidence="5 6" id="KW-0349">Heme</keyword>
<keyword evidence="2 5" id="KW-0479">Metal-binding</keyword>
<dbReference type="InterPro" id="IPR050182">
    <property type="entry name" value="Cytochrome_P450_fam2"/>
</dbReference>
<dbReference type="InterPro" id="IPR001128">
    <property type="entry name" value="Cyt_P450"/>
</dbReference>
<evidence type="ECO:0000313" key="7">
    <source>
        <dbReference type="Proteomes" id="UP000887578"/>
    </source>
</evidence>
<dbReference type="WBParaSite" id="PDA_v2.g17673.t1">
    <property type="protein sequence ID" value="PDA_v2.g17673.t1"/>
    <property type="gene ID" value="PDA_v2.g17673"/>
</dbReference>
<evidence type="ECO:0000256" key="1">
    <source>
        <dbReference type="ARBA" id="ARBA00010617"/>
    </source>
</evidence>